<dbReference type="PANTHER" id="PTHR44591">
    <property type="entry name" value="STRESS RESPONSE REGULATOR PROTEIN 1"/>
    <property type="match status" value="1"/>
</dbReference>
<reference evidence="4 5" key="1">
    <citation type="submission" date="2019-10" db="EMBL/GenBank/DDBJ databases">
        <title>Extracellular Electron Transfer in a Candidatus Methanoperedens spp. Enrichment Culture.</title>
        <authorList>
            <person name="Berger S."/>
            <person name="Rangel Shaw D."/>
            <person name="Berben T."/>
            <person name="In 'T Zandt M."/>
            <person name="Frank J."/>
            <person name="Reimann J."/>
            <person name="Jetten M.S.M."/>
            <person name="Welte C.U."/>
        </authorList>
    </citation>
    <scope>NUCLEOTIDE SEQUENCE [LARGE SCALE GENOMIC DNA]</scope>
    <source>
        <strain evidence="4">SB12</strain>
    </source>
</reference>
<sequence>MKPLLLVDDNDRYAAILDEYFQGLGYTSERARDGAEGYRLFQERGKGHYAVIVTDITMESQMAGIHMLKKIHKDGYRGTVVVASTGFDFPGATTLSRIMLSGIGIDYLIPKTSVLKKDPLFLGMKLFDSAAQKFIEKAH</sequence>
<evidence type="ECO:0000259" key="3">
    <source>
        <dbReference type="PROSITE" id="PS50110"/>
    </source>
</evidence>
<keyword evidence="1 2" id="KW-0597">Phosphoprotein</keyword>
<dbReference type="InterPro" id="IPR050595">
    <property type="entry name" value="Bact_response_regulator"/>
</dbReference>
<proteinExistence type="predicted"/>
<evidence type="ECO:0000313" key="4">
    <source>
        <dbReference type="EMBL" id="KAB2934911.1"/>
    </source>
</evidence>
<gene>
    <name evidence="4" type="ORF">F9K24_03785</name>
</gene>
<dbReference type="OrthoDB" id="333308at2"/>
<protein>
    <submittedName>
        <fullName evidence="4">Response regulator</fullName>
    </submittedName>
</protein>
<comment type="caution">
    <text evidence="4">The sequence shown here is derived from an EMBL/GenBank/DDBJ whole genome shotgun (WGS) entry which is preliminary data.</text>
</comment>
<dbReference type="GO" id="GO:0000160">
    <property type="term" value="P:phosphorelay signal transduction system"/>
    <property type="evidence" value="ECO:0007669"/>
    <property type="project" value="InterPro"/>
</dbReference>
<dbReference type="InterPro" id="IPR001789">
    <property type="entry name" value="Sig_transdc_resp-reg_receiver"/>
</dbReference>
<dbReference type="PANTHER" id="PTHR44591:SF3">
    <property type="entry name" value="RESPONSE REGULATORY DOMAIN-CONTAINING PROTEIN"/>
    <property type="match status" value="1"/>
</dbReference>
<organism evidence="4 5">
    <name type="scientific">Leptonema illini</name>
    <dbReference type="NCBI Taxonomy" id="183"/>
    <lineage>
        <taxon>Bacteria</taxon>
        <taxon>Pseudomonadati</taxon>
        <taxon>Spirochaetota</taxon>
        <taxon>Spirochaetia</taxon>
        <taxon>Leptospirales</taxon>
        <taxon>Leptospiraceae</taxon>
        <taxon>Leptonema</taxon>
    </lineage>
</organism>
<dbReference type="AlphaFoldDB" id="A0A833H4V8"/>
<feature type="domain" description="Response regulatory" evidence="3">
    <location>
        <begin position="3"/>
        <end position="126"/>
    </location>
</feature>
<dbReference type="Pfam" id="PF00072">
    <property type="entry name" value="Response_reg"/>
    <property type="match status" value="1"/>
</dbReference>
<dbReference type="InterPro" id="IPR011006">
    <property type="entry name" value="CheY-like_superfamily"/>
</dbReference>
<dbReference type="SMART" id="SM00448">
    <property type="entry name" value="REC"/>
    <property type="match status" value="1"/>
</dbReference>
<dbReference type="Gene3D" id="3.40.50.2300">
    <property type="match status" value="1"/>
</dbReference>
<feature type="modified residue" description="4-aspartylphosphate" evidence="2">
    <location>
        <position position="55"/>
    </location>
</feature>
<dbReference type="EMBL" id="WBUI01000002">
    <property type="protein sequence ID" value="KAB2934911.1"/>
    <property type="molecule type" value="Genomic_DNA"/>
</dbReference>
<evidence type="ECO:0000313" key="5">
    <source>
        <dbReference type="Proteomes" id="UP000460298"/>
    </source>
</evidence>
<dbReference type="RefSeq" id="WP_002772232.1">
    <property type="nucleotide sequence ID" value="NZ_JQDG01000058.1"/>
</dbReference>
<accession>A0A833H4V8</accession>
<name>A0A833H4V8_9LEPT</name>
<dbReference type="PROSITE" id="PS50110">
    <property type="entry name" value="RESPONSE_REGULATORY"/>
    <property type="match status" value="1"/>
</dbReference>
<dbReference type="SUPFAM" id="SSF52172">
    <property type="entry name" value="CheY-like"/>
    <property type="match status" value="1"/>
</dbReference>
<evidence type="ECO:0000256" key="2">
    <source>
        <dbReference type="PROSITE-ProRule" id="PRU00169"/>
    </source>
</evidence>
<dbReference type="CDD" id="cd00156">
    <property type="entry name" value="REC"/>
    <property type="match status" value="1"/>
</dbReference>
<dbReference type="Proteomes" id="UP000460298">
    <property type="component" value="Unassembled WGS sequence"/>
</dbReference>
<evidence type="ECO:0000256" key="1">
    <source>
        <dbReference type="ARBA" id="ARBA00022553"/>
    </source>
</evidence>